<evidence type="ECO:0000256" key="2">
    <source>
        <dbReference type="PROSITE-ProRule" id="PRU00504"/>
    </source>
</evidence>
<proteinExistence type="predicted"/>
<dbReference type="InterPro" id="IPR011042">
    <property type="entry name" value="6-blade_b-propeller_TolB-like"/>
</dbReference>
<accession>A0AAE4Z7C3</accession>
<dbReference type="InterPro" id="IPR050952">
    <property type="entry name" value="TRIM-NHL_E3_ligases"/>
</dbReference>
<dbReference type="SUPFAM" id="SSF101898">
    <property type="entry name" value="NHL repeat"/>
    <property type="match status" value="1"/>
</dbReference>
<evidence type="ECO:0000313" key="4">
    <source>
        <dbReference type="Proteomes" id="UP000702544"/>
    </source>
</evidence>
<dbReference type="Pfam" id="PF01436">
    <property type="entry name" value="NHL"/>
    <property type="match status" value="3"/>
</dbReference>
<dbReference type="GO" id="GO:0008270">
    <property type="term" value="F:zinc ion binding"/>
    <property type="evidence" value="ECO:0007669"/>
    <property type="project" value="UniProtKB-KW"/>
</dbReference>
<dbReference type="PROSITE" id="PS51125">
    <property type="entry name" value="NHL"/>
    <property type="match status" value="2"/>
</dbReference>
<reference evidence="3 4" key="1">
    <citation type="submission" date="2020-01" db="EMBL/GenBank/DDBJ databases">
        <title>Genomes assembled from Gulf of Kutch pelagic sediment metagenomes.</title>
        <authorList>
            <person name="Chandrashekar M."/>
            <person name="Mahajan M.S."/>
            <person name="Dave K.J."/>
            <person name="Vatsa P."/>
            <person name="Nathani N.M."/>
        </authorList>
    </citation>
    <scope>NUCLEOTIDE SEQUENCE [LARGE SCALE GENOMIC DNA]</scope>
    <source>
        <strain evidence="3">KS3-K002</strain>
    </source>
</reference>
<dbReference type="EMBL" id="JAACAK010000022">
    <property type="protein sequence ID" value="NIR74052.1"/>
    <property type="molecule type" value="Genomic_DNA"/>
</dbReference>
<evidence type="ECO:0000313" key="3">
    <source>
        <dbReference type="EMBL" id="NIR74052.1"/>
    </source>
</evidence>
<dbReference type="PANTHER" id="PTHR24104:SF25">
    <property type="entry name" value="PROTEIN LIN-41"/>
    <property type="match status" value="1"/>
</dbReference>
<name>A0AAE4Z7C3_9BACT</name>
<evidence type="ECO:0000256" key="1">
    <source>
        <dbReference type="ARBA" id="ARBA00022737"/>
    </source>
</evidence>
<dbReference type="Proteomes" id="UP000702544">
    <property type="component" value="Unassembled WGS sequence"/>
</dbReference>
<dbReference type="Gene3D" id="2.120.10.30">
    <property type="entry name" value="TolB, C-terminal domain"/>
    <property type="match status" value="2"/>
</dbReference>
<comment type="caution">
    <text evidence="3">The sequence shown here is derived from an EMBL/GenBank/DDBJ whole genome shotgun (WGS) entry which is preliminary data.</text>
</comment>
<keyword evidence="1" id="KW-0677">Repeat</keyword>
<feature type="repeat" description="NHL" evidence="2">
    <location>
        <begin position="113"/>
        <end position="153"/>
    </location>
</feature>
<dbReference type="PANTHER" id="PTHR24104">
    <property type="entry name" value="E3 UBIQUITIN-PROTEIN LIGASE NHLRC1-RELATED"/>
    <property type="match status" value="1"/>
</dbReference>
<protein>
    <submittedName>
        <fullName evidence="3">6-bladed beta-propeller</fullName>
    </submittedName>
</protein>
<dbReference type="AlphaFoldDB" id="A0AAE4Z7C3"/>
<feature type="repeat" description="NHL" evidence="2">
    <location>
        <begin position="206"/>
        <end position="246"/>
    </location>
</feature>
<sequence>MYVSDAARSRLVVFDTTGERVAEWGRDRLGIRRPMHISFAADSLLYVADFSGDRVVALDTAGRIVRVVGGRSGSGVGELDAPGGAALLGDTLFVADFYNHRVQSFGPARRESVGTPGRVLPGRLHYPTDVAVSDSLVYVGDAYNHRIQVFRSDGAHLESWGGPLGIGLPGPFKGWFRVATGVEVADGKVYVADFYNDRIQIFSEAGGFLGQVDTLLNRPTDSAVAPDGTLYVADYGNRRIVRFRPE</sequence>
<organism evidence="3 4">
    <name type="scientific">Candidatus Kutchimonas denitrificans</name>
    <dbReference type="NCBI Taxonomy" id="3056748"/>
    <lineage>
        <taxon>Bacteria</taxon>
        <taxon>Pseudomonadati</taxon>
        <taxon>Gemmatimonadota</taxon>
        <taxon>Gemmatimonadia</taxon>
        <taxon>Candidatus Palauibacterales</taxon>
        <taxon>Candidatus Palauibacteraceae</taxon>
        <taxon>Candidatus Kutchimonas</taxon>
    </lineage>
</organism>
<gene>
    <name evidence="3" type="ORF">GWO12_02905</name>
</gene>
<dbReference type="InterPro" id="IPR001258">
    <property type="entry name" value="NHL_repeat"/>
</dbReference>